<feature type="domain" description="Sulfatase N-terminal" evidence="9">
    <location>
        <begin position="194"/>
        <end position="565"/>
    </location>
</feature>
<keyword evidence="5" id="KW-0378">Hydrolase</keyword>
<keyword evidence="3" id="KW-0479">Metal-binding</keyword>
<dbReference type="Pfam" id="PF00884">
    <property type="entry name" value="Sulfatase"/>
    <property type="match status" value="1"/>
</dbReference>
<evidence type="ECO:0000256" key="8">
    <source>
        <dbReference type="SAM" id="SignalP"/>
    </source>
</evidence>
<dbReference type="HOGENOM" id="CLU_302569_0_0_1"/>
<keyword evidence="4 8" id="KW-0732">Signal</keyword>
<name>A0A0D3KAH2_EMIH1</name>
<comment type="similarity">
    <text evidence="2">Belongs to the sulfatase family.</text>
</comment>
<evidence type="ECO:0000313" key="10">
    <source>
        <dbReference type="EnsemblProtists" id="EOD32757"/>
    </source>
</evidence>
<evidence type="ECO:0000256" key="4">
    <source>
        <dbReference type="ARBA" id="ARBA00022729"/>
    </source>
</evidence>
<evidence type="ECO:0000256" key="6">
    <source>
        <dbReference type="ARBA" id="ARBA00022837"/>
    </source>
</evidence>
<feature type="chain" id="PRO_5044224092" description="Sulfatase N-terminal domain-containing protein" evidence="8">
    <location>
        <begin position="18"/>
        <end position="986"/>
    </location>
</feature>
<keyword evidence="6" id="KW-0106">Calcium</keyword>
<keyword evidence="11" id="KW-1185">Reference proteome</keyword>
<protein>
    <recommendedName>
        <fullName evidence="9">Sulfatase N-terminal domain-containing protein</fullName>
    </recommendedName>
</protein>
<dbReference type="GO" id="GO:0005737">
    <property type="term" value="C:cytoplasm"/>
    <property type="evidence" value="ECO:0007669"/>
    <property type="project" value="TreeGrafter"/>
</dbReference>
<dbReference type="GeneID" id="17278028"/>
<reference evidence="11" key="1">
    <citation type="journal article" date="2013" name="Nature">
        <title>Pan genome of the phytoplankton Emiliania underpins its global distribution.</title>
        <authorList>
            <person name="Read B.A."/>
            <person name="Kegel J."/>
            <person name="Klute M.J."/>
            <person name="Kuo A."/>
            <person name="Lefebvre S.C."/>
            <person name="Maumus F."/>
            <person name="Mayer C."/>
            <person name="Miller J."/>
            <person name="Monier A."/>
            <person name="Salamov A."/>
            <person name="Young J."/>
            <person name="Aguilar M."/>
            <person name="Claverie J.M."/>
            <person name="Frickenhaus S."/>
            <person name="Gonzalez K."/>
            <person name="Herman E.K."/>
            <person name="Lin Y.C."/>
            <person name="Napier J."/>
            <person name="Ogata H."/>
            <person name="Sarno A.F."/>
            <person name="Shmutz J."/>
            <person name="Schroeder D."/>
            <person name="de Vargas C."/>
            <person name="Verret F."/>
            <person name="von Dassow P."/>
            <person name="Valentin K."/>
            <person name="Van de Peer Y."/>
            <person name="Wheeler G."/>
            <person name="Dacks J.B."/>
            <person name="Delwiche C.F."/>
            <person name="Dyhrman S.T."/>
            <person name="Glockner G."/>
            <person name="John U."/>
            <person name="Richards T."/>
            <person name="Worden A.Z."/>
            <person name="Zhang X."/>
            <person name="Grigoriev I.V."/>
            <person name="Allen A.E."/>
            <person name="Bidle K."/>
            <person name="Borodovsky M."/>
            <person name="Bowler C."/>
            <person name="Brownlee C."/>
            <person name="Cock J.M."/>
            <person name="Elias M."/>
            <person name="Gladyshev V.N."/>
            <person name="Groth M."/>
            <person name="Guda C."/>
            <person name="Hadaegh A."/>
            <person name="Iglesias-Rodriguez M.D."/>
            <person name="Jenkins J."/>
            <person name="Jones B.M."/>
            <person name="Lawson T."/>
            <person name="Leese F."/>
            <person name="Lindquist E."/>
            <person name="Lobanov A."/>
            <person name="Lomsadze A."/>
            <person name="Malik S.B."/>
            <person name="Marsh M.E."/>
            <person name="Mackinder L."/>
            <person name="Mock T."/>
            <person name="Mueller-Roeber B."/>
            <person name="Pagarete A."/>
            <person name="Parker M."/>
            <person name="Probert I."/>
            <person name="Quesneville H."/>
            <person name="Raines C."/>
            <person name="Rensing S.A."/>
            <person name="Riano-Pachon D.M."/>
            <person name="Richier S."/>
            <person name="Rokitta S."/>
            <person name="Shiraiwa Y."/>
            <person name="Soanes D.M."/>
            <person name="van der Giezen M."/>
            <person name="Wahlund T.M."/>
            <person name="Williams B."/>
            <person name="Wilson W."/>
            <person name="Wolfe G."/>
            <person name="Wurch L.L."/>
        </authorList>
    </citation>
    <scope>NUCLEOTIDE SEQUENCE</scope>
</reference>
<dbReference type="RefSeq" id="XP_005785186.1">
    <property type="nucleotide sequence ID" value="XM_005785129.1"/>
</dbReference>
<dbReference type="PANTHER" id="PTHR45953">
    <property type="entry name" value="IDURONATE 2-SULFATASE"/>
    <property type="match status" value="1"/>
</dbReference>
<dbReference type="PaxDb" id="2903-EOD32757"/>
<dbReference type="InterPro" id="IPR000917">
    <property type="entry name" value="Sulfatase_N"/>
</dbReference>
<dbReference type="AlphaFoldDB" id="A0A0D3KAH2"/>
<dbReference type="PANTHER" id="PTHR45953:SF1">
    <property type="entry name" value="IDURONATE 2-SULFATASE"/>
    <property type="match status" value="1"/>
</dbReference>
<organism evidence="10 11">
    <name type="scientific">Emiliania huxleyi (strain CCMP1516)</name>
    <dbReference type="NCBI Taxonomy" id="280463"/>
    <lineage>
        <taxon>Eukaryota</taxon>
        <taxon>Haptista</taxon>
        <taxon>Haptophyta</taxon>
        <taxon>Prymnesiophyceae</taxon>
        <taxon>Isochrysidales</taxon>
        <taxon>Noelaerhabdaceae</taxon>
        <taxon>Emiliania</taxon>
    </lineage>
</organism>
<dbReference type="GO" id="GO:0046872">
    <property type="term" value="F:metal ion binding"/>
    <property type="evidence" value="ECO:0007669"/>
    <property type="project" value="UniProtKB-KW"/>
</dbReference>
<evidence type="ECO:0000256" key="2">
    <source>
        <dbReference type="ARBA" id="ARBA00008779"/>
    </source>
</evidence>
<proteinExistence type="inferred from homology"/>
<dbReference type="InterPro" id="IPR035874">
    <property type="entry name" value="IDS"/>
</dbReference>
<dbReference type="EnsemblProtists" id="EOD32757">
    <property type="protein sequence ID" value="EOD32757"/>
    <property type="gene ID" value="EMIHUDRAFT_112105"/>
</dbReference>
<keyword evidence="7" id="KW-0812">Transmembrane</keyword>
<feature type="transmembrane region" description="Helical" evidence="7">
    <location>
        <begin position="940"/>
        <end position="959"/>
    </location>
</feature>
<comment type="cofactor">
    <cofactor evidence="1">
        <name>Ca(2+)</name>
        <dbReference type="ChEBI" id="CHEBI:29108"/>
    </cofactor>
</comment>
<evidence type="ECO:0000256" key="3">
    <source>
        <dbReference type="ARBA" id="ARBA00022723"/>
    </source>
</evidence>
<dbReference type="GO" id="GO:0004423">
    <property type="term" value="F:iduronate-2-sulfatase activity"/>
    <property type="evidence" value="ECO:0007669"/>
    <property type="project" value="InterPro"/>
</dbReference>
<evidence type="ECO:0000256" key="7">
    <source>
        <dbReference type="SAM" id="Phobius"/>
    </source>
</evidence>
<reference evidence="10" key="2">
    <citation type="submission" date="2024-10" db="UniProtKB">
        <authorList>
            <consortium name="EnsemblProtists"/>
        </authorList>
    </citation>
    <scope>IDENTIFICATION</scope>
</reference>
<evidence type="ECO:0000256" key="1">
    <source>
        <dbReference type="ARBA" id="ARBA00001913"/>
    </source>
</evidence>
<dbReference type="STRING" id="2903.R1DCU5"/>
<accession>A0A0D3KAH2</accession>
<evidence type="ECO:0000259" key="9">
    <source>
        <dbReference type="Pfam" id="PF00884"/>
    </source>
</evidence>
<dbReference type="Gene3D" id="3.40.720.10">
    <property type="entry name" value="Alkaline Phosphatase, subunit A"/>
    <property type="match status" value="1"/>
</dbReference>
<sequence length="986" mass="107827">MPLEALCVLRSKPLVLALVLRRILASQPLPPPIKLPPRQSPVRVRVVRGADALAQKGAEGVGAPRPLWEEQRVQLRRRDLPVRVDVGEGEEVWPLDLVRVVDVQASGLKLREREGPIVVRVGGAQQRVGLVGGGRADRLEVAARLRLERRLQLRHVESSVAAHVKPLEERAHRGRIRLNLIDIVPRQAPPRRHNVLFFVMDDLRPDLNVAYGQTEVVSPRLDEFAGKSLTFERAYCQFAHCAPSRQSFMTGRTPQQTKVYNFESSFRDAGVGPEWVTLPEWFKQNGYYVAGGGKLFHPDSSGADIDSDPQSWTNYYYPNDPENPTFSCPSTQLYQSVCPNSSTNMDVFFDNQLADAAMNELAVAQNTGKNWFLGVGFYRPHRPWNTPVQYYNQYPNSNNMPTDMEQATHKDAPTRMPEIAWGESNWPCNQEKLGSCTCKSTGTSANYCDSGTIFTFGQTEPIPDSLALLGRWAYYASVTYVDDVFGQVVDKLEDLGMEENTVVSVIGDHGWQLGEQGQWCKRMNLELSTRVPMMIRSPSHPGSHGKKTSHFAELVDLYRTLIALAIPPDDTSVTALQEDVGGVDLAPIFENPTNPASAVKTHTFSQMSRCPRPADGLGPYSSCNSETLEEIAWMGFSVRSELYRYNIWLQFNGSDNYAAWGGDEKYEELYSYENSDMSDFNSFERVNVVSDPEYALKRDALYLAFTRTKDNACDGDKCTWCGQIGGRSGPLTAARRDKCQSVYYIGTAAYVSECGMVRVGDNDWRCRLEWPPHYKCGAAVRRSACAQGSGRECLLITFPATPGKACDGAFQASACEVFAQLASVKPEACSVWCHSSDLLLSLAELPPASELAPSSGRPSSAGVGARASDGWHAAPPNGSIITVSLEAPSAEAITVIEATAVETLSIAEAAEAFLAAHFIGAVPLPGAVDAQPEGSPSPPMAAIVGAVMGGAAALFLVVLARRRFGRLALCRAGCFGSDCGPCGQGG</sequence>
<dbReference type="InterPro" id="IPR017850">
    <property type="entry name" value="Alkaline_phosphatase_core_sf"/>
</dbReference>
<dbReference type="CDD" id="cd16030">
    <property type="entry name" value="iduronate-2-sulfatase"/>
    <property type="match status" value="1"/>
</dbReference>
<dbReference type="eggNOG" id="KOG3731">
    <property type="taxonomic scope" value="Eukaryota"/>
</dbReference>
<evidence type="ECO:0000256" key="5">
    <source>
        <dbReference type="ARBA" id="ARBA00022801"/>
    </source>
</evidence>
<feature type="signal peptide" evidence="8">
    <location>
        <begin position="1"/>
        <end position="17"/>
    </location>
</feature>
<dbReference type="Proteomes" id="UP000013827">
    <property type="component" value="Unassembled WGS sequence"/>
</dbReference>
<keyword evidence="7" id="KW-1133">Transmembrane helix</keyword>
<keyword evidence="7" id="KW-0472">Membrane</keyword>
<dbReference type="SUPFAM" id="SSF53649">
    <property type="entry name" value="Alkaline phosphatase-like"/>
    <property type="match status" value="1"/>
</dbReference>
<dbReference type="KEGG" id="ehx:EMIHUDRAFT_112105"/>
<evidence type="ECO:0000313" key="11">
    <source>
        <dbReference type="Proteomes" id="UP000013827"/>
    </source>
</evidence>